<dbReference type="InterPro" id="IPR043597">
    <property type="entry name" value="TPH_dom"/>
</dbReference>
<dbReference type="OrthoDB" id="347897at2759"/>
<dbReference type="EMBL" id="HG725332">
    <property type="protein sequence ID" value="CDJ68043.1"/>
    <property type="molecule type" value="Genomic_DNA"/>
</dbReference>
<feature type="coiled-coil region" evidence="2">
    <location>
        <begin position="73"/>
        <end position="119"/>
    </location>
</feature>
<keyword evidence="6" id="KW-1185">Reference proteome</keyword>
<proteinExistence type="predicted"/>
<dbReference type="PANTHER" id="PTHR28663:SF1">
    <property type="entry name" value="CILIA- AND FLAGELLA- ASSOCIATED PROTEIN 210"/>
    <property type="match status" value="1"/>
</dbReference>
<dbReference type="InterPro" id="IPR039986">
    <property type="entry name" value="CFAP210"/>
</dbReference>
<reference evidence="5" key="2">
    <citation type="submission" date="2013-10" db="EMBL/GenBank/DDBJ databases">
        <authorList>
            <person name="Aslett M."/>
        </authorList>
    </citation>
    <scope>NUCLEOTIDE SEQUENCE [LARGE SCALE GENOMIC DNA]</scope>
    <source>
        <strain evidence="5">Houghton</strain>
    </source>
</reference>
<dbReference type="Pfam" id="PF13868">
    <property type="entry name" value="TPH"/>
    <property type="match status" value="1"/>
</dbReference>
<dbReference type="PANTHER" id="PTHR28663">
    <property type="entry name" value="COILED-COIL DOMAIN-CONTAINING PROTEIN 173"/>
    <property type="match status" value="1"/>
</dbReference>
<dbReference type="VEuPathDB" id="ToxoDB:ENH_00047910"/>
<accession>U6MYF0</accession>
<dbReference type="GeneID" id="25474943"/>
<protein>
    <recommendedName>
        <fullName evidence="4">Trichohyalin-plectin-homology domain-containing protein</fullName>
    </recommendedName>
</protein>
<reference evidence="5" key="1">
    <citation type="submission" date="2013-10" db="EMBL/GenBank/DDBJ databases">
        <title>Genomic analysis of the causative agents of coccidiosis in chickens.</title>
        <authorList>
            <person name="Reid A.J."/>
            <person name="Blake D."/>
            <person name="Billington K."/>
            <person name="Browne H."/>
            <person name="Dunn M."/>
            <person name="Hung S."/>
            <person name="Kawahara F."/>
            <person name="Miranda-Saavedra D."/>
            <person name="Mourier T."/>
            <person name="Nagra H."/>
            <person name="Otto T.D."/>
            <person name="Rawlings N."/>
            <person name="Sanchez A."/>
            <person name="Sanders M."/>
            <person name="Subramaniam C."/>
            <person name="Tay Y."/>
            <person name="Dear P."/>
            <person name="Doerig C."/>
            <person name="Gruber A."/>
            <person name="Parkinson J."/>
            <person name="Shirley M."/>
            <person name="Wan K.L."/>
            <person name="Berriman M."/>
            <person name="Tomley F."/>
            <person name="Pain A."/>
        </authorList>
    </citation>
    <scope>NUCLEOTIDE SEQUENCE [LARGE SCALE GENOMIC DNA]</scope>
    <source>
        <strain evidence="5">Houghton</strain>
    </source>
</reference>
<feature type="compositionally biased region" description="Basic and acidic residues" evidence="3">
    <location>
        <begin position="395"/>
        <end position="431"/>
    </location>
</feature>
<feature type="domain" description="Trichohyalin-plectin-homology" evidence="4">
    <location>
        <begin position="154"/>
        <end position="463"/>
    </location>
</feature>
<feature type="region of interest" description="Disordered" evidence="3">
    <location>
        <begin position="389"/>
        <end position="435"/>
    </location>
</feature>
<keyword evidence="1 2" id="KW-0175">Coiled coil</keyword>
<evidence type="ECO:0000256" key="2">
    <source>
        <dbReference type="SAM" id="Coils"/>
    </source>
</evidence>
<feature type="region of interest" description="Disordered" evidence="3">
    <location>
        <begin position="481"/>
        <end position="508"/>
    </location>
</feature>
<dbReference type="RefSeq" id="XP_013436510.1">
    <property type="nucleotide sequence ID" value="XM_013581056.1"/>
</dbReference>
<evidence type="ECO:0000259" key="4">
    <source>
        <dbReference type="Pfam" id="PF13868"/>
    </source>
</evidence>
<dbReference type="Proteomes" id="UP000030754">
    <property type="component" value="Unassembled WGS sequence"/>
</dbReference>
<sequence>MAGASFRGGISPLGSFPPKCSRGVTLLHGELEQIKAVAAGLPTDVDHQKEIEMQKMKQKQKEAAERVSKWHNLLQNARERKLAEQRLQEQRREQELLAQNQEEERQRQLQEEEEIQRAKIAIMQRDEKFRTFLRAQMIADTIAGLREQQEWLNQKNNLEKMRQFDLLEEQKILEERLRQREARDKEKQQAKVMLARATLKQQIQEREKQKEQEIMKAATEAETSKKCLQELQQAEYETEKAKREESRRLYRELVKENEELQERRRAAEMQQKAEEAAAFACAARLREREEAIRKRQEEVRAWALERSERLTAQGAAVIAATQAEEARRLEIQCEQWMAQVRQAEEAKQHKKAASLRHLMKSSEEQIEAKRQEKRQKEKEDAAYVESLRKAAAMAQEKEEREYQEQRRNRLKVRHEQERQAQEKEQLRRQQRELSLAEDMKANEKLREVDLMVERFAEDSIAAAKAAGTDWSILEMARRRLRRQSSLSEPHSEQKDDSSIASPRTQIFW</sequence>
<evidence type="ECO:0000256" key="1">
    <source>
        <dbReference type="ARBA" id="ARBA00023054"/>
    </source>
</evidence>
<evidence type="ECO:0000256" key="3">
    <source>
        <dbReference type="SAM" id="MobiDB-lite"/>
    </source>
</evidence>
<feature type="coiled-coil region" evidence="2">
    <location>
        <begin position="192"/>
        <end position="277"/>
    </location>
</feature>
<name>U6MYF0_9EIME</name>
<evidence type="ECO:0000313" key="6">
    <source>
        <dbReference type="Proteomes" id="UP000030754"/>
    </source>
</evidence>
<evidence type="ECO:0000313" key="5">
    <source>
        <dbReference type="EMBL" id="CDJ68043.1"/>
    </source>
</evidence>
<gene>
    <name evidence="5" type="ORF">ENH_00047910</name>
</gene>
<feature type="compositionally biased region" description="Polar residues" evidence="3">
    <location>
        <begin position="498"/>
        <end position="508"/>
    </location>
</feature>
<dbReference type="AlphaFoldDB" id="U6MYF0"/>
<organism evidence="5 6">
    <name type="scientific">Eimeria necatrix</name>
    <dbReference type="NCBI Taxonomy" id="51315"/>
    <lineage>
        <taxon>Eukaryota</taxon>
        <taxon>Sar</taxon>
        <taxon>Alveolata</taxon>
        <taxon>Apicomplexa</taxon>
        <taxon>Conoidasida</taxon>
        <taxon>Coccidia</taxon>
        <taxon>Eucoccidiorida</taxon>
        <taxon>Eimeriorina</taxon>
        <taxon>Eimeriidae</taxon>
        <taxon>Eimeria</taxon>
    </lineage>
</organism>